<reference evidence="1 4" key="1">
    <citation type="journal article" date="2015" name="Genome Announc.">
        <title>Complete Genome Sequence of the Nitrogen-Fixing and Solvent-Producing Clostridium pasteurianum DSM 525.</title>
        <authorList>
            <person name="Poehlein A."/>
            <person name="Grosse-Honebrink A."/>
            <person name="Zhang Y."/>
            <person name="Minton N.P."/>
            <person name="Daniel R."/>
        </authorList>
    </citation>
    <scope>NUCLEOTIDE SEQUENCE [LARGE SCALE GENOMIC DNA]</scope>
    <source>
        <strain evidence="1">DSM 525</strain>
        <strain evidence="4">DSM 525 / ATCC 6013</strain>
    </source>
</reference>
<dbReference type="EMBL" id="CP009268">
    <property type="protein sequence ID" value="AJA53524.1"/>
    <property type="molecule type" value="Genomic_DNA"/>
</dbReference>
<protein>
    <submittedName>
        <fullName evidence="1">Phage portal protein, HK97 family</fullName>
    </submittedName>
</protein>
<evidence type="ECO:0000313" key="3">
    <source>
        <dbReference type="Proteomes" id="UP000028042"/>
    </source>
</evidence>
<keyword evidence="4" id="KW-1185">Reference proteome</keyword>
<dbReference type="NCBIfam" id="TIGR01537">
    <property type="entry name" value="portal_HK97"/>
    <property type="match status" value="1"/>
</dbReference>
<accession>A0A0H3J698</accession>
<name>A0A0H3J698_CLOPA</name>
<dbReference type="Proteomes" id="UP000030905">
    <property type="component" value="Chromosome"/>
</dbReference>
<dbReference type="Proteomes" id="UP000028042">
    <property type="component" value="Unassembled WGS sequence"/>
</dbReference>
<gene>
    <name evidence="1" type="ORF">CLPA_c34750</name>
    <name evidence="2" type="ORF">CP6013_03709</name>
</gene>
<evidence type="ECO:0000313" key="4">
    <source>
        <dbReference type="Proteomes" id="UP000030905"/>
    </source>
</evidence>
<organism evidence="1 4">
    <name type="scientific">Clostridium pasteurianum DSM 525 = ATCC 6013</name>
    <dbReference type="NCBI Taxonomy" id="1262449"/>
    <lineage>
        <taxon>Bacteria</taxon>
        <taxon>Bacillati</taxon>
        <taxon>Bacillota</taxon>
        <taxon>Clostridia</taxon>
        <taxon>Eubacteriales</taxon>
        <taxon>Clostridiaceae</taxon>
        <taxon>Clostridium</taxon>
    </lineage>
</organism>
<reference evidence="2" key="2">
    <citation type="submission" date="2015-10" db="EMBL/GenBank/DDBJ databases">
        <title>Improved Draft Genome Sequence of Clostridium pasteurianum Strain ATCC 6013 (DSM 525) Using a Hybrid Next-Generation Sequencing Approach.</title>
        <authorList>
            <person name="Pyne M.E."/>
            <person name="Utturkar S.M."/>
            <person name="Brown S.D."/>
            <person name="Moo-Young M."/>
            <person name="Chung D.A."/>
            <person name="Chou P.C."/>
        </authorList>
    </citation>
    <scope>NUCLEOTIDE SEQUENCE</scope>
    <source>
        <strain evidence="2">ATCC 6013</strain>
    </source>
</reference>
<dbReference type="RefSeq" id="WP_003445950.1">
    <property type="nucleotide sequence ID" value="NZ_ANZB01000008.1"/>
</dbReference>
<proteinExistence type="predicted"/>
<evidence type="ECO:0000313" key="2">
    <source>
        <dbReference type="EMBL" id="KRU14451.1"/>
    </source>
</evidence>
<dbReference type="GeneID" id="93075573"/>
<dbReference type="PATRIC" id="fig|1262449.3.peg.2582"/>
<dbReference type="eggNOG" id="COG4695">
    <property type="taxonomic scope" value="Bacteria"/>
</dbReference>
<dbReference type="InterPro" id="IPR006944">
    <property type="entry name" value="Phage/GTA_portal"/>
</dbReference>
<dbReference type="EMBL" id="JPGY02000001">
    <property type="protein sequence ID" value="KRU14451.1"/>
    <property type="molecule type" value="Genomic_DNA"/>
</dbReference>
<dbReference type="AlphaFoldDB" id="A0A0H3J698"/>
<dbReference type="InterPro" id="IPR006427">
    <property type="entry name" value="Portal_HK97"/>
</dbReference>
<sequence length="405" mass="45580">MFWDRLEKRDTTGDTFNWTAWTKGEDTISENSLREQNYITGLNILGSTIAKLPVLIKQTTDKGEIEANKHYLWDLLRLRPNMSMNSFDCLKSLIMLYKHYGTSGLYIQKDYKGNVTGLYPCKINQFTVDDVGLIKSTKTISKVLVDFDCVGTQGSCLDTDMIILRDNSLDGINCKATKSYVKDTIDTNLQAQNYQKNLFANGLTSKAVVQLTSDIKEESELKKIQAKFSRIYSSNNRIFTVPAGYSISPLNLSLVDSQFAELKINGKKDIASTIGIPFSLIDTGSLSEEDNISYLTNTISPILVQIEQEMDWKLLTSTDRRKGYKIRFNVNSMLRTSAEKQKNIIIDYVKNGVYSLEYARNLLGVNTDFNNETVTLPSGQILLKDLIDGKATWQKSTDINTKGGA</sequence>
<dbReference type="Pfam" id="PF04860">
    <property type="entry name" value="Phage_portal"/>
    <property type="match status" value="1"/>
</dbReference>
<dbReference type="KEGG" id="cpae:CPAST_c34750"/>
<dbReference type="KEGG" id="cpat:CLPA_c34750"/>
<reference evidence="2 3" key="3">
    <citation type="journal article" name="Genome Announc.">
        <title>Improved Draft Genome Sequence of Clostridium pasteurianum Strain ATCC 6013 (DSM 525) Using a Hybrid Next-Generation Sequencing Approach.</title>
        <authorList>
            <person name="Pyne M.E."/>
            <person name="Utturkar S."/>
            <person name="Brown S.D."/>
            <person name="Moo-Young M."/>
            <person name="Chung D.A."/>
            <person name="Chou C.P."/>
        </authorList>
    </citation>
    <scope>NUCLEOTIDE SEQUENCE [LARGE SCALE GENOMIC DNA]</scope>
    <source>
        <strain evidence="2 3">ATCC 6013</strain>
    </source>
</reference>
<evidence type="ECO:0000313" key="1">
    <source>
        <dbReference type="EMBL" id="AJA53524.1"/>
    </source>
</evidence>